<comment type="caution">
    <text evidence="1">The sequence shown here is derived from an EMBL/GenBank/DDBJ whole genome shotgun (WGS) entry which is preliminary data.</text>
</comment>
<keyword evidence="2" id="KW-1185">Reference proteome</keyword>
<accession>A0ABW8N293</accession>
<sequence>MAALRRKKLSWTIRADELANALDSRPQFPLLRGGGDKASNGQAEAISVFTNVAATQRRPAPRGIPRQRAIADNRKTRVKAALSIA</sequence>
<name>A0ABW8N293_9BURK</name>
<reference evidence="1 2" key="1">
    <citation type="submission" date="2024-10" db="EMBL/GenBank/DDBJ databases">
        <authorList>
            <person name="Deangelis K."/>
            <person name="Huntemann M."/>
            <person name="Clum A."/>
            <person name="Wang J."/>
            <person name="Palaniappan K."/>
            <person name="Ritter S."/>
            <person name="Chen I.-M."/>
            <person name="Stamatis D."/>
            <person name="Reddy T."/>
            <person name="O'Malley R."/>
            <person name="Daum C."/>
            <person name="Ng V."/>
            <person name="Ivanova N."/>
            <person name="Kyrpides N."/>
            <person name="Woyke T."/>
        </authorList>
    </citation>
    <scope>NUCLEOTIDE SEQUENCE [LARGE SCALE GENOMIC DNA]</scope>
    <source>
        <strain evidence="1 2">GAS97</strain>
    </source>
</reference>
<dbReference type="Proteomes" id="UP001620514">
    <property type="component" value="Unassembled WGS sequence"/>
</dbReference>
<reference evidence="1 2" key="2">
    <citation type="submission" date="2024-11" db="EMBL/GenBank/DDBJ databases">
        <title>Using genomics to understand microbial adaptation to soil warming.</title>
        <authorList>
            <person name="Deangelis K.M. PhD."/>
        </authorList>
    </citation>
    <scope>NUCLEOTIDE SEQUENCE [LARGE SCALE GENOMIC DNA]</scope>
    <source>
        <strain evidence="1 2">GAS97</strain>
    </source>
</reference>
<proteinExistence type="predicted"/>
<organism evidence="1 2">
    <name type="scientific">Caballeronia udeis</name>
    <dbReference type="NCBI Taxonomy" id="1232866"/>
    <lineage>
        <taxon>Bacteria</taxon>
        <taxon>Pseudomonadati</taxon>
        <taxon>Pseudomonadota</taxon>
        <taxon>Betaproteobacteria</taxon>
        <taxon>Burkholderiales</taxon>
        <taxon>Burkholderiaceae</taxon>
        <taxon>Caballeronia</taxon>
    </lineage>
</organism>
<dbReference type="EMBL" id="JBIYDN010000100">
    <property type="protein sequence ID" value="MFK4449101.1"/>
    <property type="molecule type" value="Genomic_DNA"/>
</dbReference>
<evidence type="ECO:0000313" key="2">
    <source>
        <dbReference type="Proteomes" id="UP001620514"/>
    </source>
</evidence>
<protein>
    <recommendedName>
        <fullName evidence="3">Transposase</fullName>
    </recommendedName>
</protein>
<evidence type="ECO:0000313" key="1">
    <source>
        <dbReference type="EMBL" id="MFK4449101.1"/>
    </source>
</evidence>
<gene>
    <name evidence="1" type="ORF">ABH943_009150</name>
</gene>
<evidence type="ECO:0008006" key="3">
    <source>
        <dbReference type="Google" id="ProtNLM"/>
    </source>
</evidence>